<evidence type="ECO:0000313" key="2">
    <source>
        <dbReference type="Proteomes" id="UP001281147"/>
    </source>
</evidence>
<accession>A0ACC3MDZ0</accession>
<evidence type="ECO:0000313" key="1">
    <source>
        <dbReference type="EMBL" id="KAK3684558.1"/>
    </source>
</evidence>
<proteinExistence type="predicted"/>
<comment type="caution">
    <text evidence="1">The sequence shown here is derived from an EMBL/GenBank/DDBJ whole genome shotgun (WGS) entry which is preliminary data.</text>
</comment>
<keyword evidence="2" id="KW-1185">Reference proteome</keyword>
<protein>
    <submittedName>
        <fullName evidence="1">Uncharacterized protein</fullName>
    </submittedName>
</protein>
<name>A0ACC3MDZ0_9PEZI</name>
<dbReference type="Proteomes" id="UP001281147">
    <property type="component" value="Unassembled WGS sequence"/>
</dbReference>
<reference evidence="1" key="1">
    <citation type="submission" date="2023-07" db="EMBL/GenBank/DDBJ databases">
        <title>Black Yeasts Isolated from many extreme environments.</title>
        <authorList>
            <person name="Coleine C."/>
            <person name="Stajich J.E."/>
            <person name="Selbmann L."/>
        </authorList>
    </citation>
    <scope>NUCLEOTIDE SEQUENCE</scope>
    <source>
        <strain evidence="1">CCFEE 5714</strain>
    </source>
</reference>
<dbReference type="EMBL" id="JAUTXU010000338">
    <property type="protein sequence ID" value="KAK3684558.1"/>
    <property type="molecule type" value="Genomic_DNA"/>
</dbReference>
<gene>
    <name evidence="1" type="ORF">LTR37_020161</name>
</gene>
<organism evidence="1 2">
    <name type="scientific">Vermiconidia calcicola</name>
    <dbReference type="NCBI Taxonomy" id="1690605"/>
    <lineage>
        <taxon>Eukaryota</taxon>
        <taxon>Fungi</taxon>
        <taxon>Dikarya</taxon>
        <taxon>Ascomycota</taxon>
        <taxon>Pezizomycotina</taxon>
        <taxon>Dothideomycetes</taxon>
        <taxon>Dothideomycetidae</taxon>
        <taxon>Mycosphaerellales</taxon>
        <taxon>Extremaceae</taxon>
        <taxon>Vermiconidia</taxon>
    </lineage>
</organism>
<sequence>MEAPADAPEALYGTLKLSLSASELHGRISVSLLAANVLIALYEFGQVYATGLHDRKMAIQLAPKPDTWAESEEQRRLWRAVLMLDRYVHLGFRFRPLAAGSIAANELLPGTDADWDQGGLSVNPLLVMSIEAATRVSPFACACQAAHLLGKACQHANDHATIVEIEFHFQEAQRLIHALRALVTMISNEALVVEKPHTLFAARGLCYSALLLLYDLHSCVEVDHVEAVESNTGLRLQVQHFAIDAFKVLIADVVGFAKELREHVTSSGAESIPPFVVQSLYSSAAT</sequence>